<feature type="region of interest" description="Disordered" evidence="5">
    <location>
        <begin position="94"/>
        <end position="166"/>
    </location>
</feature>
<feature type="compositionally biased region" description="Low complexity" evidence="5">
    <location>
        <begin position="60"/>
        <end position="75"/>
    </location>
</feature>
<dbReference type="InterPro" id="IPR050952">
    <property type="entry name" value="TRIM-NHL_E3_ligases"/>
</dbReference>
<dbReference type="WBParaSite" id="PSU_v2.g434.t1">
    <property type="protein sequence ID" value="PSU_v2.g434.t1"/>
    <property type="gene ID" value="PSU_v2.g434"/>
</dbReference>
<feature type="compositionally biased region" description="Polar residues" evidence="5">
    <location>
        <begin position="246"/>
        <end position="259"/>
    </location>
</feature>
<accession>A0A914YXG2</accession>
<dbReference type="Pfam" id="PF00630">
    <property type="entry name" value="Filamin"/>
    <property type="match status" value="1"/>
</dbReference>
<organism evidence="7 8">
    <name type="scientific">Panagrolaimus superbus</name>
    <dbReference type="NCBI Taxonomy" id="310955"/>
    <lineage>
        <taxon>Eukaryota</taxon>
        <taxon>Metazoa</taxon>
        <taxon>Ecdysozoa</taxon>
        <taxon>Nematoda</taxon>
        <taxon>Chromadorea</taxon>
        <taxon>Rhabditida</taxon>
        <taxon>Tylenchina</taxon>
        <taxon>Panagrolaimomorpha</taxon>
        <taxon>Panagrolaimoidea</taxon>
        <taxon>Panagrolaimidae</taxon>
        <taxon>Panagrolaimus</taxon>
    </lineage>
</organism>
<feature type="repeat" description="NHL" evidence="4">
    <location>
        <begin position="706"/>
        <end position="749"/>
    </location>
</feature>
<dbReference type="InterPro" id="IPR017868">
    <property type="entry name" value="Filamin/ABP280_repeat-like"/>
</dbReference>
<dbReference type="InterPro" id="IPR011042">
    <property type="entry name" value="6-blade_b-propeller_TolB-like"/>
</dbReference>
<reference evidence="8" key="1">
    <citation type="submission" date="2022-11" db="UniProtKB">
        <authorList>
            <consortium name="WormBaseParasite"/>
        </authorList>
    </citation>
    <scope>IDENTIFICATION</scope>
</reference>
<dbReference type="GO" id="GO:0061630">
    <property type="term" value="F:ubiquitin protein ligase activity"/>
    <property type="evidence" value="ECO:0007669"/>
    <property type="project" value="TreeGrafter"/>
</dbReference>
<dbReference type="PANTHER" id="PTHR24104">
    <property type="entry name" value="E3 UBIQUITIN-PROTEIN LIGASE NHLRC1-RELATED"/>
    <property type="match status" value="1"/>
</dbReference>
<dbReference type="GO" id="GO:0000209">
    <property type="term" value="P:protein polyubiquitination"/>
    <property type="evidence" value="ECO:0007669"/>
    <property type="project" value="TreeGrafter"/>
</dbReference>
<feature type="region of interest" description="Disordered" evidence="5">
    <location>
        <begin position="246"/>
        <end position="277"/>
    </location>
</feature>
<feature type="repeat" description="NHL" evidence="4">
    <location>
        <begin position="801"/>
        <end position="842"/>
    </location>
</feature>
<feature type="repeat" description="NHL" evidence="4">
    <location>
        <begin position="882"/>
        <end position="920"/>
    </location>
</feature>
<name>A0A914YXG2_9BILA</name>
<dbReference type="Gene3D" id="3.30.160.60">
    <property type="entry name" value="Classic Zinc Finger"/>
    <property type="match status" value="1"/>
</dbReference>
<feature type="repeat" description="Filamin" evidence="3">
    <location>
        <begin position="493"/>
        <end position="601"/>
    </location>
</feature>
<dbReference type="PROSITE" id="PS50119">
    <property type="entry name" value="ZF_BBOX"/>
    <property type="match status" value="1"/>
</dbReference>
<evidence type="ECO:0000256" key="3">
    <source>
        <dbReference type="PROSITE-ProRule" id="PRU00087"/>
    </source>
</evidence>
<sequence length="920" mass="101914">MNKVCKTCFTVALQSNGFVPVDKCPICSLINTTPNLTSLLGNTNIRDAFNSQTVSPIGFNPSTPTNSQTSNSKSTADNTFSIWEPLPLSGISNNSRTQSFSSSSSVYPQKATGILPPTSAGYHHQHQQASSQVSSSSGSFHGYSNRNRQSIVSNRGNHTPSTPLGHSKALQFQFKERENNNEKSEIHRTNAKCTNCDEKGTVVGYCLDCKEYLCSECVMAHARVKITKEHKIQVIDEGFNTLQLQTVSTPPTRTQSDSASLKADSESPNSYTGNSFSSTTTSSCPEHDLYFVSLCTTCGGTHLCLRCLQNHSGHNLRILPVYEYQASLRRLVNESKNILRSLEDSKEGIKRMSERIEASVQAVAGEMRSVIHLHISALEERKRDLLQRVDSIHHTKIQTLNQQNEKINDKMTSLDSLIKYGELIFREIASAPSSLSSSSPIEEDPRFLECYEKLIKLHSESFIPLIPTANDSIRLKSIDPSILQSLKNLGQVESGLCPKSTQLLGTRFKRSITGRPCVINIQMKDVCGDPIGKESREQGGEFVATLYGPLNASPAIQHADIIDRDNGMCSLMFTPKRVGIYRLNVTYCQVSITGCPTEINVCSGRDYKDAQTQGQKFAFGKEGCGDGEFSRPWGICCDHKGRILVADRSNHRLQIFDGRGNFLMKFGHRGNRQGEFNRPAGKCILFDIFIPDNHRIQIFYDNGGFSHGFGSRGCSPGLFNYPWGVSTNSNYEIAVTDTRNHRVQLFTQTGVMLKICTIDSEIKRSPSSPRGICFLPDNELIVSDFNTHRLAVVNSNGEPRFFGLEGTAPGFFHRPQGIAVDPDGLVLVCDSRSNRIQVLNIYDLTVVAVLGNDTKHQRPDLLTNDKFLDTTLFRQSSTTTEQSQVTTPNANLLEHPMDVCVSPEGLVYVVDFGNNCIRVY</sequence>
<dbReference type="Gene3D" id="2.120.10.30">
    <property type="entry name" value="TolB, C-terminal domain"/>
    <property type="match status" value="3"/>
</dbReference>
<feature type="compositionally biased region" description="Low complexity" evidence="5">
    <location>
        <begin position="119"/>
        <end position="144"/>
    </location>
</feature>
<dbReference type="SMART" id="SM00336">
    <property type="entry name" value="BBOX"/>
    <property type="match status" value="2"/>
</dbReference>
<dbReference type="Gene3D" id="2.60.40.10">
    <property type="entry name" value="Immunoglobulins"/>
    <property type="match status" value="1"/>
</dbReference>
<dbReference type="InterPro" id="IPR014756">
    <property type="entry name" value="Ig_E-set"/>
</dbReference>
<dbReference type="InterPro" id="IPR013783">
    <property type="entry name" value="Ig-like_fold"/>
</dbReference>
<evidence type="ECO:0000256" key="5">
    <source>
        <dbReference type="SAM" id="MobiDB-lite"/>
    </source>
</evidence>
<dbReference type="AlphaFoldDB" id="A0A914YXG2"/>
<dbReference type="GO" id="GO:0008270">
    <property type="term" value="F:zinc ion binding"/>
    <property type="evidence" value="ECO:0007669"/>
    <property type="project" value="UniProtKB-KW"/>
</dbReference>
<evidence type="ECO:0000259" key="6">
    <source>
        <dbReference type="PROSITE" id="PS50119"/>
    </source>
</evidence>
<dbReference type="PROSITE" id="PS50194">
    <property type="entry name" value="FILAMIN_REPEAT"/>
    <property type="match status" value="1"/>
</dbReference>
<feature type="repeat" description="NHL" evidence="4">
    <location>
        <begin position="616"/>
        <end position="659"/>
    </location>
</feature>
<feature type="repeat" description="NHL" evidence="4">
    <location>
        <begin position="767"/>
        <end position="796"/>
    </location>
</feature>
<keyword evidence="2" id="KW-0862">Zinc</keyword>
<evidence type="ECO:0000313" key="7">
    <source>
        <dbReference type="Proteomes" id="UP000887577"/>
    </source>
</evidence>
<dbReference type="Proteomes" id="UP000887577">
    <property type="component" value="Unplaced"/>
</dbReference>
<feature type="domain" description="B box-type" evidence="6">
    <location>
        <begin position="188"/>
        <end position="235"/>
    </location>
</feature>
<feature type="region of interest" description="Disordered" evidence="5">
    <location>
        <begin position="56"/>
        <end position="78"/>
    </location>
</feature>
<dbReference type="GO" id="GO:0043161">
    <property type="term" value="P:proteasome-mediated ubiquitin-dependent protein catabolic process"/>
    <property type="evidence" value="ECO:0007669"/>
    <property type="project" value="TreeGrafter"/>
</dbReference>
<dbReference type="PROSITE" id="PS51125">
    <property type="entry name" value="NHL"/>
    <property type="match status" value="5"/>
</dbReference>
<evidence type="ECO:0000256" key="1">
    <source>
        <dbReference type="ARBA" id="ARBA00022737"/>
    </source>
</evidence>
<feature type="compositionally biased region" description="Low complexity" evidence="5">
    <location>
        <begin position="94"/>
        <end position="105"/>
    </location>
</feature>
<evidence type="ECO:0000256" key="4">
    <source>
        <dbReference type="PROSITE-ProRule" id="PRU00504"/>
    </source>
</evidence>
<dbReference type="SUPFAM" id="SSF101898">
    <property type="entry name" value="NHL repeat"/>
    <property type="match status" value="1"/>
</dbReference>
<proteinExistence type="predicted"/>
<keyword evidence="2" id="KW-0479">Metal-binding</keyword>
<dbReference type="InterPro" id="IPR001258">
    <property type="entry name" value="NHL_repeat"/>
</dbReference>
<feature type="compositionally biased region" description="Polar residues" evidence="5">
    <location>
        <begin position="145"/>
        <end position="164"/>
    </location>
</feature>
<dbReference type="InterPro" id="IPR000315">
    <property type="entry name" value="Znf_B-box"/>
</dbReference>
<keyword evidence="1" id="KW-0677">Repeat</keyword>
<protein>
    <submittedName>
        <fullName evidence="8">B box-type domain-containing protein</fullName>
    </submittedName>
</protein>
<evidence type="ECO:0000256" key="2">
    <source>
        <dbReference type="PROSITE-ProRule" id="PRU00024"/>
    </source>
</evidence>
<keyword evidence="7" id="KW-1185">Reference proteome</keyword>
<dbReference type="SUPFAM" id="SSF81296">
    <property type="entry name" value="E set domains"/>
    <property type="match status" value="1"/>
</dbReference>
<keyword evidence="2" id="KW-0863">Zinc-finger</keyword>
<dbReference type="PANTHER" id="PTHR24104:SF25">
    <property type="entry name" value="PROTEIN LIN-41"/>
    <property type="match status" value="1"/>
</dbReference>
<evidence type="ECO:0000313" key="8">
    <source>
        <dbReference type="WBParaSite" id="PSU_v2.g434.t1"/>
    </source>
</evidence>
<dbReference type="Pfam" id="PF01436">
    <property type="entry name" value="NHL"/>
    <property type="match status" value="5"/>
</dbReference>